<reference evidence="2" key="1">
    <citation type="submission" date="2018-05" db="EMBL/GenBank/DDBJ databases">
        <authorList>
            <person name="Lanie J.A."/>
            <person name="Ng W.-L."/>
            <person name="Kazmierczak K.M."/>
            <person name="Andrzejewski T.M."/>
            <person name="Davidsen T.M."/>
            <person name="Wayne K.J."/>
            <person name="Tettelin H."/>
            <person name="Glass J.I."/>
            <person name="Rusch D."/>
            <person name="Podicherti R."/>
            <person name="Tsui H.-C.T."/>
            <person name="Winkler M.E."/>
        </authorList>
    </citation>
    <scope>NUCLEOTIDE SEQUENCE</scope>
</reference>
<dbReference type="AlphaFoldDB" id="A0A382AIC3"/>
<organism evidence="2">
    <name type="scientific">marine metagenome</name>
    <dbReference type="NCBI Taxonomy" id="408172"/>
    <lineage>
        <taxon>unclassified sequences</taxon>
        <taxon>metagenomes</taxon>
        <taxon>ecological metagenomes</taxon>
    </lineage>
</organism>
<proteinExistence type="predicted"/>
<feature type="non-terminal residue" evidence="2">
    <location>
        <position position="264"/>
    </location>
</feature>
<feature type="region of interest" description="Disordered" evidence="1">
    <location>
        <begin position="217"/>
        <end position="251"/>
    </location>
</feature>
<protein>
    <submittedName>
        <fullName evidence="2">Uncharacterized protein</fullName>
    </submittedName>
</protein>
<evidence type="ECO:0000256" key="1">
    <source>
        <dbReference type="SAM" id="MobiDB-lite"/>
    </source>
</evidence>
<gene>
    <name evidence="2" type="ORF">METZ01_LOCUS153963</name>
</gene>
<evidence type="ECO:0000313" key="2">
    <source>
        <dbReference type="EMBL" id="SVB01109.1"/>
    </source>
</evidence>
<dbReference type="EMBL" id="UINC01025470">
    <property type="protein sequence ID" value="SVB01109.1"/>
    <property type="molecule type" value="Genomic_DNA"/>
</dbReference>
<sequence length="264" mass="28089">MKVIITSIFIGLGALFGQEDAPQASKIYWNSLSTDVNVGVPLADDESLEGGRIQIRVSFNGGESYADLGDPAEIMGRDVDDLKEVFIPEGVFEAMPGINEGGTAQFIAEIWDKGGNSMVGDVSDSILTIDQTVPTIVSLELVSSNQLEPGLAMPGDSITFQLVASETIDAPVFEINGDEYGGIGVEKTWKAVYPADEADDGPINFNVDFKDLAQNAGATASSTTDNSSVSYDRTPPELENEKLSTSNPNHPTLAINGDTVFLDF</sequence>
<feature type="compositionally biased region" description="Polar residues" evidence="1">
    <location>
        <begin position="217"/>
        <end position="231"/>
    </location>
</feature>
<name>A0A382AIC3_9ZZZZ</name>
<accession>A0A382AIC3</accession>